<evidence type="ECO:0000313" key="3">
    <source>
        <dbReference type="Proteomes" id="UP000277580"/>
    </source>
</evidence>
<dbReference type="InParanoid" id="A0A3N4KMS5"/>
<sequence length="698" mass="77650">MDTSMSQGGMYAPLRANIENWLSDDDIPWTGVVDDQCAPSGIRSINTPEPQRPPTSTNRIDAPVTNGKSRAAKRKFGLCERVDRIANTLDPNLSDHHDYHSTETVHGIPSSSAYIAKPTSEAGAAGGSTNAPDRDRRTQQGSGAKKRGKVIATNNQKRTRKIPPQGAGDDEEDEENDQGWRDPRGYPCTHYLAVAHKNDSDFQPGGDYHECSLQGSNRVGQHISRKHVVTCGCGVKHKDTQPAKLEHDQTCPNANPGPDQPQPNGKTDKQPRCRTWDDYFKMGLGSDPSMYLYADTYVRFCKAMPAITKAWSSFAERDEGVAELRQRFLESPEFKQFIAENEVMKKFSPKHPLYDHWDFGEIVWSISWFPRRPNTPTPTPAPASTVSVAAPDPPVTAYRDAEAERPLVQPSLADNPPPLPSIPEYSRPGTSSRNNAPVPFPPPAADRTWSSHQVSDSRQTSTSNHDYSVGWPHAPPGISNVNGLLSPPPRLEEPPPSTRDRYRHQQNPMPDPHNQTSNTRTYRQNSTNFASLDQRGQREASETSGGWQDDSPNQPATSSSNCTGYLPIQQLQKLHNGRLTHHFEHTLPLEKNHEEVPDTSQAYTDIRGDLLRQVGTWVSQSQYPAGGQPPTSSNTHHNAFHGIDSQTHEFNRSFAGQFPPGDADAQMIDIQVFTEESVRLWNEIKQLAGYSFPDYNLR</sequence>
<feature type="region of interest" description="Disordered" evidence="1">
    <location>
        <begin position="120"/>
        <end position="183"/>
    </location>
</feature>
<accession>A0A3N4KMS5</accession>
<dbReference type="Proteomes" id="UP000277580">
    <property type="component" value="Unassembled WGS sequence"/>
</dbReference>
<feature type="compositionally biased region" description="Polar residues" evidence="1">
    <location>
        <begin position="505"/>
        <end position="531"/>
    </location>
</feature>
<protein>
    <submittedName>
        <fullName evidence="2">Uncharacterized protein</fullName>
    </submittedName>
</protein>
<evidence type="ECO:0000313" key="2">
    <source>
        <dbReference type="EMBL" id="RPB07115.1"/>
    </source>
</evidence>
<feature type="compositionally biased region" description="Polar residues" evidence="1">
    <location>
        <begin position="43"/>
        <end position="59"/>
    </location>
</feature>
<evidence type="ECO:0000256" key="1">
    <source>
        <dbReference type="SAM" id="MobiDB-lite"/>
    </source>
</evidence>
<keyword evidence="3" id="KW-1185">Reference proteome</keyword>
<feature type="region of interest" description="Disordered" evidence="1">
    <location>
        <begin position="244"/>
        <end position="272"/>
    </location>
</feature>
<feature type="compositionally biased region" description="Pro residues" evidence="1">
    <location>
        <begin position="486"/>
        <end position="497"/>
    </location>
</feature>
<feature type="region of interest" description="Disordered" evidence="1">
    <location>
        <begin position="32"/>
        <end position="71"/>
    </location>
</feature>
<gene>
    <name evidence="2" type="ORF">P167DRAFT_609675</name>
</gene>
<feature type="compositionally biased region" description="Polar residues" evidence="1">
    <location>
        <begin position="542"/>
        <end position="563"/>
    </location>
</feature>
<dbReference type="EMBL" id="ML119195">
    <property type="protein sequence ID" value="RPB07115.1"/>
    <property type="molecule type" value="Genomic_DNA"/>
</dbReference>
<dbReference type="AlphaFoldDB" id="A0A3N4KMS5"/>
<proteinExistence type="predicted"/>
<name>A0A3N4KMS5_9PEZI</name>
<dbReference type="OrthoDB" id="10518397at2759"/>
<feature type="compositionally biased region" description="Polar residues" evidence="1">
    <location>
        <begin position="448"/>
        <end position="466"/>
    </location>
</feature>
<feature type="compositionally biased region" description="Acidic residues" evidence="1">
    <location>
        <begin position="168"/>
        <end position="177"/>
    </location>
</feature>
<feature type="region of interest" description="Disordered" evidence="1">
    <location>
        <begin position="404"/>
        <end position="563"/>
    </location>
</feature>
<reference evidence="2 3" key="1">
    <citation type="journal article" date="2018" name="Nat. Ecol. Evol.">
        <title>Pezizomycetes genomes reveal the molecular basis of ectomycorrhizal truffle lifestyle.</title>
        <authorList>
            <person name="Murat C."/>
            <person name="Payen T."/>
            <person name="Noel B."/>
            <person name="Kuo A."/>
            <person name="Morin E."/>
            <person name="Chen J."/>
            <person name="Kohler A."/>
            <person name="Krizsan K."/>
            <person name="Balestrini R."/>
            <person name="Da Silva C."/>
            <person name="Montanini B."/>
            <person name="Hainaut M."/>
            <person name="Levati E."/>
            <person name="Barry K.W."/>
            <person name="Belfiori B."/>
            <person name="Cichocki N."/>
            <person name="Clum A."/>
            <person name="Dockter R.B."/>
            <person name="Fauchery L."/>
            <person name="Guy J."/>
            <person name="Iotti M."/>
            <person name="Le Tacon F."/>
            <person name="Lindquist E.A."/>
            <person name="Lipzen A."/>
            <person name="Malagnac F."/>
            <person name="Mello A."/>
            <person name="Molinier V."/>
            <person name="Miyauchi S."/>
            <person name="Poulain J."/>
            <person name="Riccioni C."/>
            <person name="Rubini A."/>
            <person name="Sitrit Y."/>
            <person name="Splivallo R."/>
            <person name="Traeger S."/>
            <person name="Wang M."/>
            <person name="Zifcakova L."/>
            <person name="Wipf D."/>
            <person name="Zambonelli A."/>
            <person name="Paolocci F."/>
            <person name="Nowrousian M."/>
            <person name="Ottonello S."/>
            <person name="Baldrian P."/>
            <person name="Spatafora J.W."/>
            <person name="Henrissat B."/>
            <person name="Nagy L.G."/>
            <person name="Aury J.M."/>
            <person name="Wincker P."/>
            <person name="Grigoriev I.V."/>
            <person name="Bonfante P."/>
            <person name="Martin F.M."/>
        </authorList>
    </citation>
    <scope>NUCLEOTIDE SEQUENCE [LARGE SCALE GENOMIC DNA]</scope>
    <source>
        <strain evidence="2 3">CCBAS932</strain>
    </source>
</reference>
<organism evidence="2 3">
    <name type="scientific">Morchella conica CCBAS932</name>
    <dbReference type="NCBI Taxonomy" id="1392247"/>
    <lineage>
        <taxon>Eukaryota</taxon>
        <taxon>Fungi</taxon>
        <taxon>Dikarya</taxon>
        <taxon>Ascomycota</taxon>
        <taxon>Pezizomycotina</taxon>
        <taxon>Pezizomycetes</taxon>
        <taxon>Pezizales</taxon>
        <taxon>Morchellaceae</taxon>
        <taxon>Morchella</taxon>
    </lineage>
</organism>